<evidence type="ECO:0000256" key="4">
    <source>
        <dbReference type="ARBA" id="ARBA00045534"/>
    </source>
</evidence>
<feature type="compositionally biased region" description="Polar residues" evidence="5">
    <location>
        <begin position="472"/>
        <end position="486"/>
    </location>
</feature>
<dbReference type="Pfam" id="PF13178">
    <property type="entry name" value="DUF4005"/>
    <property type="match status" value="1"/>
</dbReference>
<evidence type="ECO:0000256" key="5">
    <source>
        <dbReference type="SAM" id="MobiDB-lite"/>
    </source>
</evidence>
<feature type="compositionally biased region" description="Basic residues" evidence="5">
    <location>
        <begin position="610"/>
        <end position="626"/>
    </location>
</feature>
<feature type="compositionally biased region" description="Basic and acidic residues" evidence="5">
    <location>
        <begin position="343"/>
        <end position="352"/>
    </location>
</feature>
<comment type="caution">
    <text evidence="7">The sequence shown here is derived from an EMBL/GenBank/DDBJ whole genome shotgun (WGS) entry which is preliminary data.</text>
</comment>
<dbReference type="PANTHER" id="PTHR32295:SF154">
    <property type="entry name" value="PROTEIN IQ-DOMAIN 32"/>
    <property type="match status" value="1"/>
</dbReference>
<sequence>MVKSKVSCFNLITCGSDSVDNDDLQSPQIKGSSGRAWSFRKKSPRHRVLSNTVILEEASSSAKKESPESAVNFQLQPNLSVVPETTSVLSAQLEPKESSGDTAAKEDDVREDATVDESSIIVIQAAVRGMLARKVLLKQKNIIKLQAAVRGHLVRKHAVGTLRCVQAIIKMQALVRTRRAHVLVEQSGGFEKSEKQAKPNGTSIQKLLSNKFARQIMESTPMTKPINIKCDPAKSDSAWKWLERWMSVSSVGNDEQQEKEHIGHSESKNVILVPSESTDLKSGVGASNEASENDDNSLKSVTLGTGHPNQDKIDESFSTYDTTESAPSETKKTGSISNLEGKTLPDKEETDSKIVYTEPPETEAKKFSRSASNPSFVAAQSKFEELSSTGTSAKLTTSSSLDKVSSSTDKPFMSKEIGLAQNNYISDASSVKIVGSESGTEISISSALDALDRSEIEVKNRENLGLEASGKGTDSSMYVASSQLDPSDQKLELEFEASPRSHVSVKSKKSTGEKSDRSGKINRSSSANKKSHSNPTEYSASRSSLETGKRRNSMGTSAKPDLEEAKDNSSSITSSLPSYMQATKSAKAKAIANGSPRSSPDVHENDIIYVKKRHSLPAGTNKRHGSPRIERSLSQAQRNHEKGIGTNSPQDRKWRW</sequence>
<feature type="compositionally biased region" description="Polar residues" evidence="5">
    <location>
        <begin position="20"/>
        <end position="31"/>
    </location>
</feature>
<dbReference type="AlphaFoldDB" id="A0ABD3U790"/>
<feature type="region of interest" description="Disordered" evidence="5">
    <location>
        <begin position="20"/>
        <end position="43"/>
    </location>
</feature>
<evidence type="ECO:0000256" key="2">
    <source>
        <dbReference type="ARBA" id="ARBA00024341"/>
    </source>
</evidence>
<feature type="compositionally biased region" description="Basic and acidic residues" evidence="5">
    <location>
        <begin position="510"/>
        <end position="519"/>
    </location>
</feature>
<protein>
    <recommendedName>
        <fullName evidence="6">DUF4005 domain-containing protein</fullName>
    </recommendedName>
</protein>
<organism evidence="7 8">
    <name type="scientific">Penstemon smallii</name>
    <dbReference type="NCBI Taxonomy" id="265156"/>
    <lineage>
        <taxon>Eukaryota</taxon>
        <taxon>Viridiplantae</taxon>
        <taxon>Streptophyta</taxon>
        <taxon>Embryophyta</taxon>
        <taxon>Tracheophyta</taxon>
        <taxon>Spermatophyta</taxon>
        <taxon>Magnoliopsida</taxon>
        <taxon>eudicotyledons</taxon>
        <taxon>Gunneridae</taxon>
        <taxon>Pentapetalae</taxon>
        <taxon>asterids</taxon>
        <taxon>lamiids</taxon>
        <taxon>Lamiales</taxon>
        <taxon>Plantaginaceae</taxon>
        <taxon>Cheloneae</taxon>
        <taxon>Penstemon</taxon>
    </lineage>
</organism>
<dbReference type="InterPro" id="IPR027417">
    <property type="entry name" value="P-loop_NTPase"/>
</dbReference>
<dbReference type="SMART" id="SM00015">
    <property type="entry name" value="IQ"/>
    <property type="match status" value="2"/>
</dbReference>
<gene>
    <name evidence="7" type="ORF">ACJIZ3_002704</name>
</gene>
<evidence type="ECO:0000313" key="7">
    <source>
        <dbReference type="EMBL" id="KAL3845301.1"/>
    </source>
</evidence>
<feature type="domain" description="DUF4005" evidence="6">
    <location>
        <begin position="550"/>
        <end position="629"/>
    </location>
</feature>
<feature type="region of interest" description="Disordered" evidence="5">
    <location>
        <begin position="385"/>
        <end position="410"/>
    </location>
</feature>
<feature type="region of interest" description="Disordered" evidence="5">
    <location>
        <begin position="251"/>
        <end position="373"/>
    </location>
</feature>
<dbReference type="Gene3D" id="1.20.5.190">
    <property type="match status" value="1"/>
</dbReference>
<comment type="subunit">
    <text evidence="3">Binds to multiple calmodulin (CaM) in the presence of Ca(2+) and CaM-like proteins.</text>
</comment>
<feature type="compositionally biased region" description="Basic and acidic residues" evidence="5">
    <location>
        <begin position="487"/>
        <end position="499"/>
    </location>
</feature>
<dbReference type="GO" id="GO:0005516">
    <property type="term" value="F:calmodulin binding"/>
    <property type="evidence" value="ECO:0007669"/>
    <property type="project" value="UniProtKB-KW"/>
</dbReference>
<dbReference type="Pfam" id="PF00612">
    <property type="entry name" value="IQ"/>
    <property type="match status" value="2"/>
</dbReference>
<accession>A0ABD3U790</accession>
<dbReference type="PANTHER" id="PTHR32295">
    <property type="entry name" value="IQ-DOMAIN 5-RELATED"/>
    <property type="match status" value="1"/>
</dbReference>
<feature type="region of interest" description="Disordered" evidence="5">
    <location>
        <begin position="91"/>
        <end position="111"/>
    </location>
</feature>
<dbReference type="InterPro" id="IPR000048">
    <property type="entry name" value="IQ_motif_EF-hand-BS"/>
</dbReference>
<dbReference type="Proteomes" id="UP001634393">
    <property type="component" value="Unassembled WGS sequence"/>
</dbReference>
<feature type="compositionally biased region" description="Low complexity" evidence="5">
    <location>
        <begin position="394"/>
        <end position="410"/>
    </location>
</feature>
<keyword evidence="8" id="KW-1185">Reference proteome</keyword>
<evidence type="ECO:0000256" key="1">
    <source>
        <dbReference type="ARBA" id="ARBA00022860"/>
    </source>
</evidence>
<keyword evidence="1" id="KW-0112">Calmodulin-binding</keyword>
<evidence type="ECO:0000259" key="6">
    <source>
        <dbReference type="Pfam" id="PF13178"/>
    </source>
</evidence>
<dbReference type="SUPFAM" id="SSF52540">
    <property type="entry name" value="P-loop containing nucleoside triphosphate hydrolases"/>
    <property type="match status" value="1"/>
</dbReference>
<dbReference type="InterPro" id="IPR025064">
    <property type="entry name" value="DUF4005"/>
</dbReference>
<feature type="compositionally biased region" description="Polar residues" evidence="5">
    <location>
        <begin position="316"/>
        <end position="340"/>
    </location>
</feature>
<feature type="region of interest" description="Disordered" evidence="5">
    <location>
        <begin position="460"/>
        <end position="656"/>
    </location>
</feature>
<feature type="compositionally biased region" description="Polar residues" evidence="5">
    <location>
        <begin position="521"/>
        <end position="546"/>
    </location>
</feature>
<dbReference type="PROSITE" id="PS50096">
    <property type="entry name" value="IQ"/>
    <property type="match status" value="2"/>
</dbReference>
<name>A0ABD3U790_9LAMI</name>
<reference evidence="7 8" key="1">
    <citation type="submission" date="2024-12" db="EMBL/GenBank/DDBJ databases">
        <title>The unique morphological basis and parallel evolutionary history of personate flowers in Penstemon.</title>
        <authorList>
            <person name="Depatie T.H."/>
            <person name="Wessinger C.A."/>
        </authorList>
    </citation>
    <scope>NUCLEOTIDE SEQUENCE [LARGE SCALE GENOMIC DNA]</scope>
    <source>
        <strain evidence="7">WTNN_2</strain>
        <tissue evidence="7">Leaf</tissue>
    </source>
</reference>
<evidence type="ECO:0000256" key="3">
    <source>
        <dbReference type="ARBA" id="ARBA00024378"/>
    </source>
</evidence>
<comment type="function">
    <text evidence="4">May be involved in cooperative interactions with calmodulins or calmodulin-like proteins. Recruits calmodulin proteins to microtubules, thus being a potential scaffold in cellular signaling and trafficking. May associate with nucleic acids and regulate gene expression at the transcriptional or post-transcriptional level.</text>
</comment>
<dbReference type="EMBL" id="JBJXBP010000002">
    <property type="protein sequence ID" value="KAL3845301.1"/>
    <property type="molecule type" value="Genomic_DNA"/>
</dbReference>
<evidence type="ECO:0000313" key="8">
    <source>
        <dbReference type="Proteomes" id="UP001634393"/>
    </source>
</evidence>
<proteinExistence type="inferred from homology"/>
<feature type="compositionally biased region" description="Polar residues" evidence="5">
    <location>
        <begin position="568"/>
        <end position="584"/>
    </location>
</feature>
<feature type="compositionally biased region" description="Basic and acidic residues" evidence="5">
    <location>
        <begin position="256"/>
        <end position="267"/>
    </location>
</feature>
<feature type="compositionally biased region" description="Basic and acidic residues" evidence="5">
    <location>
        <begin position="94"/>
        <end position="111"/>
    </location>
</feature>
<comment type="similarity">
    <text evidence="2">Belongs to the IQD family.</text>
</comment>